<gene>
    <name evidence="2" type="ordered locus">ambt_20920</name>
</gene>
<evidence type="ECO:0000313" key="3">
    <source>
        <dbReference type="Proteomes" id="UP000000683"/>
    </source>
</evidence>
<dbReference type="Pfam" id="PF11769">
    <property type="entry name" value="DUF3313"/>
    <property type="match status" value="1"/>
</dbReference>
<protein>
    <recommendedName>
        <fullName evidence="4">Lipoprotein</fullName>
    </recommendedName>
</protein>
<organism evidence="2 3">
    <name type="scientific">Alteromonas naphthalenivorans</name>
    <dbReference type="NCBI Taxonomy" id="715451"/>
    <lineage>
        <taxon>Bacteria</taxon>
        <taxon>Pseudomonadati</taxon>
        <taxon>Pseudomonadota</taxon>
        <taxon>Gammaproteobacteria</taxon>
        <taxon>Alteromonadales</taxon>
        <taxon>Alteromonadaceae</taxon>
        <taxon>Alteromonas/Salinimonas group</taxon>
        <taxon>Alteromonas</taxon>
    </lineage>
</organism>
<dbReference type="PROSITE" id="PS51257">
    <property type="entry name" value="PROKAR_LIPOPROTEIN"/>
    <property type="match status" value="1"/>
</dbReference>
<dbReference type="KEGG" id="alt:ambt_20920"/>
<feature type="chain" id="PRO_5003335939" description="Lipoprotein" evidence="1">
    <location>
        <begin position="24"/>
        <end position="212"/>
    </location>
</feature>
<sequence length="212" mass="23707">MFLNYRATILPAIFCLIFISACAPTSRVVKDHSYAADLTGLELDESYSPTLVYVRPSTSKFEAYNRFIVDPVRVNYDDPNMEELDTATLAKMQAYFRDSLIQSLREGGYEVGTRSEPNTLRISLHISGLKAPNAAANVTNAMVPFSISVGEVTVEAHFREAMSDRLDIVAVANTQGSRFVNATPWSTWADIESTFDQWVEGIRKEIDKAHQK</sequence>
<evidence type="ECO:0008006" key="4">
    <source>
        <dbReference type="Google" id="ProtNLM"/>
    </source>
</evidence>
<evidence type="ECO:0000313" key="2">
    <source>
        <dbReference type="EMBL" id="AEF05675.1"/>
    </source>
</evidence>
<dbReference type="OrthoDB" id="6402813at2"/>
<dbReference type="Proteomes" id="UP000000683">
    <property type="component" value="Chromosome"/>
</dbReference>
<keyword evidence="3" id="KW-1185">Reference proteome</keyword>
<reference evidence="2 3" key="1">
    <citation type="journal article" date="2011" name="J. Bacteriol.">
        <title>Complete genome sequence of the polycyclic aromatic hydrocarbon-degrading bacterium Alteromonas sp. strain SN2.</title>
        <authorList>
            <person name="Jin H.M."/>
            <person name="Jeong H."/>
            <person name="Moon E.J."/>
            <person name="Math R.K."/>
            <person name="Lee K."/>
            <person name="Kim H.J."/>
            <person name="Jeon C.O."/>
            <person name="Oh T.K."/>
            <person name="Kim J.F."/>
        </authorList>
    </citation>
    <scope>NUCLEOTIDE SEQUENCE [LARGE SCALE GENOMIC DNA]</scope>
    <source>
        <strain evidence="3">JCM 17741 / KACC 18427 / KCTC 11700BP / SN2</strain>
    </source>
</reference>
<name>F5Z712_ALTNA</name>
<dbReference type="AlphaFoldDB" id="F5Z712"/>
<keyword evidence="1" id="KW-0732">Signal</keyword>
<accession>F5Z712</accession>
<dbReference type="HOGENOM" id="CLU_1297648_0_0_6"/>
<dbReference type="InterPro" id="IPR021747">
    <property type="entry name" value="DUF3313"/>
</dbReference>
<feature type="signal peptide" evidence="1">
    <location>
        <begin position="1"/>
        <end position="23"/>
    </location>
</feature>
<dbReference type="EMBL" id="CP002339">
    <property type="protein sequence ID" value="AEF05675.1"/>
    <property type="molecule type" value="Genomic_DNA"/>
</dbReference>
<dbReference type="RefSeq" id="WP_013786582.1">
    <property type="nucleotide sequence ID" value="NC_015554.1"/>
</dbReference>
<evidence type="ECO:0000256" key="1">
    <source>
        <dbReference type="SAM" id="SignalP"/>
    </source>
</evidence>
<proteinExistence type="predicted"/>